<gene>
    <name evidence="11" type="ORF">DSM106972_028050</name>
</gene>
<evidence type="ECO:0000256" key="8">
    <source>
        <dbReference type="ARBA" id="ARBA00023012"/>
    </source>
</evidence>
<evidence type="ECO:0000313" key="11">
    <source>
        <dbReference type="EMBL" id="RUT06548.1"/>
    </source>
</evidence>
<keyword evidence="12" id="KW-1185">Reference proteome</keyword>
<evidence type="ECO:0000256" key="4">
    <source>
        <dbReference type="ARBA" id="ARBA00022679"/>
    </source>
</evidence>
<dbReference type="PANTHER" id="PTHR43065">
    <property type="entry name" value="SENSOR HISTIDINE KINASE"/>
    <property type="match status" value="1"/>
</dbReference>
<dbReference type="InterPro" id="IPR036097">
    <property type="entry name" value="HisK_dim/P_sf"/>
</dbReference>
<dbReference type="RefSeq" id="WP_127081351.1">
    <property type="nucleotide sequence ID" value="NZ_RSCL01000006.1"/>
</dbReference>
<dbReference type="PRINTS" id="PR00344">
    <property type="entry name" value="BCTRLSENSOR"/>
</dbReference>
<dbReference type="Pfam" id="PF00512">
    <property type="entry name" value="HisKA"/>
    <property type="match status" value="1"/>
</dbReference>
<keyword evidence="4" id="KW-0808">Transferase</keyword>
<dbReference type="InterPro" id="IPR003594">
    <property type="entry name" value="HATPase_dom"/>
</dbReference>
<sequence>MFDDFYWRQRRTIEVLSSLSHRNGELSEYLKEIACGVNELISIDWSVVTICQQGFGKVLASSIDLGREIGTYSVHGQLSGTVIETGRSLIVEDTKCCTEYGQAPEGYQAYLGIPLRTSHSGVIGTICSFHKEPRTFSPSEVNIVELFAERAATAIDNYHLYKQQQQFNELLEAEVAQRTEELKAAQAQLVEQERLAAIGEFAACIIHEIRNPLTTMKMGLNYFNKLDLNDAAKLRLSLALDEGNRLERLLQEILLYAKPQALQVAPICLNEFVTCLIEFLHMPEAEGRYIKFTPASTNVHVLGDKDKLKQVLINIIRNAYEAVAVEDTIKLDIVSNINQVTINVYNGGAIIEPEVLSKLTQPFYSTKPDGTGLGLAITKRIVEAHGGKLVIISNFEQGTIVSIILPMLGSVPPSNLQIINKVK</sequence>
<keyword evidence="7" id="KW-0067">ATP-binding</keyword>
<dbReference type="Proteomes" id="UP000271624">
    <property type="component" value="Unassembled WGS sequence"/>
</dbReference>
<keyword evidence="3" id="KW-0597">Phosphoprotein</keyword>
<dbReference type="Pfam" id="PF02518">
    <property type="entry name" value="HATPase_c"/>
    <property type="match status" value="1"/>
</dbReference>
<evidence type="ECO:0000259" key="10">
    <source>
        <dbReference type="PROSITE" id="PS50109"/>
    </source>
</evidence>
<proteinExistence type="predicted"/>
<evidence type="ECO:0000256" key="5">
    <source>
        <dbReference type="ARBA" id="ARBA00022741"/>
    </source>
</evidence>
<keyword evidence="5" id="KW-0547">Nucleotide-binding</keyword>
<accession>A0A433VK92</accession>
<reference evidence="11" key="2">
    <citation type="journal article" date="2019" name="Genome Biol. Evol.">
        <title>Day and night: Metabolic profiles and evolutionary relationships of six axenic non-marine cyanobacteria.</title>
        <authorList>
            <person name="Will S.E."/>
            <person name="Henke P."/>
            <person name="Boedeker C."/>
            <person name="Huang S."/>
            <person name="Brinkmann H."/>
            <person name="Rohde M."/>
            <person name="Jarek M."/>
            <person name="Friedl T."/>
            <person name="Seufert S."/>
            <person name="Schumacher M."/>
            <person name="Overmann J."/>
            <person name="Neumann-Schaal M."/>
            <person name="Petersen J."/>
        </authorList>
    </citation>
    <scope>NUCLEOTIDE SEQUENCE [LARGE SCALE GENOMIC DNA]</scope>
    <source>
        <strain evidence="11">PCC 7102</strain>
    </source>
</reference>
<dbReference type="PROSITE" id="PS50109">
    <property type="entry name" value="HIS_KIN"/>
    <property type="match status" value="1"/>
</dbReference>
<keyword evidence="9" id="KW-0175">Coiled coil</keyword>
<dbReference type="GO" id="GO:0005524">
    <property type="term" value="F:ATP binding"/>
    <property type="evidence" value="ECO:0007669"/>
    <property type="project" value="UniProtKB-KW"/>
</dbReference>
<comment type="catalytic activity">
    <reaction evidence="1">
        <text>ATP + protein L-histidine = ADP + protein N-phospho-L-histidine.</text>
        <dbReference type="EC" id="2.7.13.3"/>
    </reaction>
</comment>
<keyword evidence="8" id="KW-0902">Two-component regulatory system</keyword>
<dbReference type="InterPro" id="IPR003018">
    <property type="entry name" value="GAF"/>
</dbReference>
<dbReference type="OrthoDB" id="9815750at2"/>
<evidence type="ECO:0000256" key="7">
    <source>
        <dbReference type="ARBA" id="ARBA00022840"/>
    </source>
</evidence>
<dbReference type="SMART" id="SM00388">
    <property type="entry name" value="HisKA"/>
    <property type="match status" value="1"/>
</dbReference>
<dbReference type="Gene3D" id="3.30.565.10">
    <property type="entry name" value="Histidine kinase-like ATPase, C-terminal domain"/>
    <property type="match status" value="1"/>
</dbReference>
<dbReference type="InterPro" id="IPR004358">
    <property type="entry name" value="Sig_transdc_His_kin-like_C"/>
</dbReference>
<dbReference type="Pfam" id="PF01590">
    <property type="entry name" value="GAF"/>
    <property type="match status" value="1"/>
</dbReference>
<evidence type="ECO:0000256" key="2">
    <source>
        <dbReference type="ARBA" id="ARBA00012438"/>
    </source>
</evidence>
<dbReference type="InterPro" id="IPR029016">
    <property type="entry name" value="GAF-like_dom_sf"/>
</dbReference>
<evidence type="ECO:0000313" key="12">
    <source>
        <dbReference type="Proteomes" id="UP000271624"/>
    </source>
</evidence>
<dbReference type="Gene3D" id="3.30.450.40">
    <property type="match status" value="1"/>
</dbReference>
<feature type="coiled-coil region" evidence="9">
    <location>
        <begin position="168"/>
        <end position="195"/>
    </location>
</feature>
<evidence type="ECO:0000256" key="1">
    <source>
        <dbReference type="ARBA" id="ARBA00000085"/>
    </source>
</evidence>
<dbReference type="InterPro" id="IPR036890">
    <property type="entry name" value="HATPase_C_sf"/>
</dbReference>
<dbReference type="SUPFAM" id="SSF47384">
    <property type="entry name" value="Homodimeric domain of signal transducing histidine kinase"/>
    <property type="match status" value="1"/>
</dbReference>
<dbReference type="CDD" id="cd00082">
    <property type="entry name" value="HisKA"/>
    <property type="match status" value="1"/>
</dbReference>
<evidence type="ECO:0000256" key="6">
    <source>
        <dbReference type="ARBA" id="ARBA00022777"/>
    </source>
</evidence>
<dbReference type="Gene3D" id="1.10.287.130">
    <property type="match status" value="1"/>
</dbReference>
<dbReference type="SUPFAM" id="SSF55781">
    <property type="entry name" value="GAF domain-like"/>
    <property type="match status" value="1"/>
</dbReference>
<dbReference type="PANTHER" id="PTHR43065:SF10">
    <property type="entry name" value="PEROXIDE STRESS-ACTIVATED HISTIDINE KINASE MAK3"/>
    <property type="match status" value="1"/>
</dbReference>
<reference evidence="11" key="1">
    <citation type="submission" date="2018-12" db="EMBL/GenBank/DDBJ databases">
        <authorList>
            <person name="Will S."/>
            <person name="Neumann-Schaal M."/>
            <person name="Henke P."/>
        </authorList>
    </citation>
    <scope>NUCLEOTIDE SEQUENCE</scope>
    <source>
        <strain evidence="11">PCC 7102</strain>
    </source>
</reference>
<dbReference type="SUPFAM" id="SSF55874">
    <property type="entry name" value="ATPase domain of HSP90 chaperone/DNA topoisomerase II/histidine kinase"/>
    <property type="match status" value="1"/>
</dbReference>
<dbReference type="EC" id="2.7.13.3" evidence="2"/>
<dbReference type="SMART" id="SM00065">
    <property type="entry name" value="GAF"/>
    <property type="match status" value="1"/>
</dbReference>
<comment type="caution">
    <text evidence="11">The sequence shown here is derived from an EMBL/GenBank/DDBJ whole genome shotgun (WGS) entry which is preliminary data.</text>
</comment>
<dbReference type="GO" id="GO:0000155">
    <property type="term" value="F:phosphorelay sensor kinase activity"/>
    <property type="evidence" value="ECO:0007669"/>
    <property type="project" value="InterPro"/>
</dbReference>
<keyword evidence="6" id="KW-0418">Kinase</keyword>
<evidence type="ECO:0000256" key="9">
    <source>
        <dbReference type="SAM" id="Coils"/>
    </source>
</evidence>
<feature type="domain" description="Histidine kinase" evidence="10">
    <location>
        <begin position="204"/>
        <end position="409"/>
    </location>
</feature>
<evidence type="ECO:0000256" key="3">
    <source>
        <dbReference type="ARBA" id="ARBA00022553"/>
    </source>
</evidence>
<organism evidence="11 12">
    <name type="scientific">Dulcicalothrix desertica PCC 7102</name>
    <dbReference type="NCBI Taxonomy" id="232991"/>
    <lineage>
        <taxon>Bacteria</taxon>
        <taxon>Bacillati</taxon>
        <taxon>Cyanobacteriota</taxon>
        <taxon>Cyanophyceae</taxon>
        <taxon>Nostocales</taxon>
        <taxon>Calotrichaceae</taxon>
        <taxon>Dulcicalothrix</taxon>
    </lineage>
</organism>
<dbReference type="EMBL" id="RSCL01000006">
    <property type="protein sequence ID" value="RUT06548.1"/>
    <property type="molecule type" value="Genomic_DNA"/>
</dbReference>
<protein>
    <recommendedName>
        <fullName evidence="2">histidine kinase</fullName>
        <ecNumber evidence="2">2.7.13.3</ecNumber>
    </recommendedName>
</protein>
<name>A0A433VK92_9CYAN</name>
<dbReference type="InterPro" id="IPR003661">
    <property type="entry name" value="HisK_dim/P_dom"/>
</dbReference>
<dbReference type="InterPro" id="IPR005467">
    <property type="entry name" value="His_kinase_dom"/>
</dbReference>
<dbReference type="AlphaFoldDB" id="A0A433VK92"/>
<dbReference type="SMART" id="SM00387">
    <property type="entry name" value="HATPase_c"/>
    <property type="match status" value="1"/>
</dbReference>